<name>X1AGW6_9ZZZZ</name>
<protein>
    <submittedName>
        <fullName evidence="1">Uncharacterized protein</fullName>
    </submittedName>
</protein>
<reference evidence="1" key="1">
    <citation type="journal article" date="2014" name="Front. Microbiol.">
        <title>High frequency of phylogenetically diverse reductive dehalogenase-homologous genes in deep subseafloor sedimentary metagenomes.</title>
        <authorList>
            <person name="Kawai M."/>
            <person name="Futagami T."/>
            <person name="Toyoda A."/>
            <person name="Takaki Y."/>
            <person name="Nishi S."/>
            <person name="Hori S."/>
            <person name="Arai W."/>
            <person name="Tsubouchi T."/>
            <person name="Morono Y."/>
            <person name="Uchiyama I."/>
            <person name="Ito T."/>
            <person name="Fujiyama A."/>
            <person name="Inagaki F."/>
            <person name="Takami H."/>
        </authorList>
    </citation>
    <scope>NUCLEOTIDE SEQUENCE</scope>
    <source>
        <strain evidence="1">Expedition CK06-06</strain>
    </source>
</reference>
<organism evidence="1">
    <name type="scientific">marine sediment metagenome</name>
    <dbReference type="NCBI Taxonomy" id="412755"/>
    <lineage>
        <taxon>unclassified sequences</taxon>
        <taxon>metagenomes</taxon>
        <taxon>ecological metagenomes</taxon>
    </lineage>
</organism>
<gene>
    <name evidence="1" type="ORF">S01H4_33645</name>
</gene>
<sequence length="84" mass="9855">MAVDANYVIAKTSVLERFWRKRNDKMKDWYEQIQMIDTLAQKDMESFVGNDPRSSYNLIRGILNQRIPHRLPAESVSVEEVQPS</sequence>
<evidence type="ECO:0000313" key="1">
    <source>
        <dbReference type="EMBL" id="GAG81214.1"/>
    </source>
</evidence>
<dbReference type="AlphaFoldDB" id="X1AGW6"/>
<comment type="caution">
    <text evidence="1">The sequence shown here is derived from an EMBL/GenBank/DDBJ whole genome shotgun (WGS) entry which is preliminary data.</text>
</comment>
<proteinExistence type="predicted"/>
<accession>X1AGW6</accession>
<dbReference type="EMBL" id="BART01017727">
    <property type="protein sequence ID" value="GAG81214.1"/>
    <property type="molecule type" value="Genomic_DNA"/>
</dbReference>